<evidence type="ECO:0000313" key="2">
    <source>
        <dbReference type="Proteomes" id="UP000248329"/>
    </source>
</evidence>
<comment type="caution">
    <text evidence="1">The sequence shown here is derived from an EMBL/GenBank/DDBJ whole genome shotgun (WGS) entry which is preliminary data.</text>
</comment>
<gene>
    <name evidence="1" type="ORF">C4B59_10625</name>
</gene>
<dbReference type="Proteomes" id="UP000248329">
    <property type="component" value="Unassembled WGS sequence"/>
</dbReference>
<accession>A0AC61L1Y0</accession>
<protein>
    <submittedName>
        <fullName evidence="1">Sodium:proton antiporter</fullName>
    </submittedName>
</protein>
<dbReference type="EMBL" id="PQXF01000021">
    <property type="protein sequence ID" value="PXF59853.1"/>
    <property type="molecule type" value="Genomic_DNA"/>
</dbReference>
<name>A0AC61L1Y0_9EURY</name>
<sequence length="151" mass="15911">MSGIQESVIIRTVVRIIVPFIQLFALYVIMHGASGPGGGFQGGVIFGAAIILYAMIFGIGEGKKKMSDALDKILASTGLTIYAATGLICIVCGGMFLQYGAVPLIPDNPAEVSKYLIDLVEIGIGITVLAVMISLFFNVSPPESEPEEAEE</sequence>
<evidence type="ECO:0000313" key="1">
    <source>
        <dbReference type="EMBL" id="PXF59853.1"/>
    </source>
</evidence>
<proteinExistence type="predicted"/>
<organism evidence="1 2">
    <name type="scientific">Candidatus Methanogaster sp</name>
    <dbReference type="NCBI Taxonomy" id="3386292"/>
    <lineage>
        <taxon>Archaea</taxon>
        <taxon>Methanobacteriati</taxon>
        <taxon>Methanobacteriota</taxon>
        <taxon>Stenosarchaea group</taxon>
        <taxon>Methanomicrobia</taxon>
        <taxon>Methanosarcinales</taxon>
        <taxon>ANME-2 cluster</taxon>
        <taxon>Candidatus Methanogasteraceae</taxon>
        <taxon>Candidatus Methanogaster</taxon>
    </lineage>
</organism>
<reference evidence="1" key="1">
    <citation type="submission" date="2018-01" db="EMBL/GenBank/DDBJ databases">
        <authorList>
            <person name="Krukenberg V."/>
        </authorList>
    </citation>
    <scope>NUCLEOTIDE SEQUENCE</scope>
    <source>
        <strain evidence="1">E20ANME2</strain>
    </source>
</reference>